<dbReference type="EMBL" id="BAABRU010000038">
    <property type="protein sequence ID" value="GAA5531246.1"/>
    <property type="molecule type" value="Genomic_DNA"/>
</dbReference>
<comment type="caution">
    <text evidence="1">The sequence shown here is derived from an EMBL/GenBank/DDBJ whole genome shotgun (WGS) entry which is preliminary data.</text>
</comment>
<organism evidence="1 2">
    <name type="scientific">Herpetosiphon gulosus</name>
    <dbReference type="NCBI Taxonomy" id="1973496"/>
    <lineage>
        <taxon>Bacteria</taxon>
        <taxon>Bacillati</taxon>
        <taxon>Chloroflexota</taxon>
        <taxon>Chloroflexia</taxon>
        <taxon>Herpetosiphonales</taxon>
        <taxon>Herpetosiphonaceae</taxon>
        <taxon>Herpetosiphon</taxon>
    </lineage>
</organism>
<sequence>MDNDNSTSVTDVSPAVLAAMLARLGKRSDLSRDERRLVFASLREWKLEDECYDPNPELIVKIEEFRLRIETEEKAKEAAKAANKKYTAPRNDGKLLEEILYLALSSLQDINRIKSYSAAEYQIDLEVSGSGGLWEWMMKDFLNLPGDTFVAEAKDYGIPIENKYFSRLVYILDYHINKDSYLGIFFTREGASGFPQPDQPLKKMSGCLATQMLFRARTEKFIIVFNKEDIYRLGERGSLLKLIRAKIHDAQGWAGKPLDIDKGWNEIDLPPHMAKYRA</sequence>
<name>A0ABP9X8S1_9CHLR</name>
<evidence type="ECO:0000313" key="2">
    <source>
        <dbReference type="Proteomes" id="UP001428290"/>
    </source>
</evidence>
<keyword evidence="2" id="KW-1185">Reference proteome</keyword>
<reference evidence="1 2" key="1">
    <citation type="submission" date="2024-02" db="EMBL/GenBank/DDBJ databases">
        <title>Herpetosiphon gulosus NBRC 112829.</title>
        <authorList>
            <person name="Ichikawa N."/>
            <person name="Katano-Makiyama Y."/>
            <person name="Hidaka K."/>
        </authorList>
    </citation>
    <scope>NUCLEOTIDE SEQUENCE [LARGE SCALE GENOMIC DNA]</scope>
    <source>
        <strain evidence="1 2">NBRC 112829</strain>
    </source>
</reference>
<accession>A0ABP9X8S1</accession>
<gene>
    <name evidence="1" type="ORF">Hgul01_05071</name>
</gene>
<proteinExistence type="predicted"/>
<dbReference type="RefSeq" id="WP_345724818.1">
    <property type="nucleotide sequence ID" value="NZ_BAABRU010000038.1"/>
</dbReference>
<evidence type="ECO:0000313" key="1">
    <source>
        <dbReference type="EMBL" id="GAA5531246.1"/>
    </source>
</evidence>
<protein>
    <recommendedName>
        <fullName evidence="3">Restriction endonuclease</fullName>
    </recommendedName>
</protein>
<evidence type="ECO:0008006" key="3">
    <source>
        <dbReference type="Google" id="ProtNLM"/>
    </source>
</evidence>
<dbReference type="Proteomes" id="UP001428290">
    <property type="component" value="Unassembled WGS sequence"/>
</dbReference>